<evidence type="ECO:0000313" key="4">
    <source>
        <dbReference type="Proteomes" id="UP000694232"/>
    </source>
</evidence>
<keyword evidence="1" id="KW-0677">Repeat</keyword>
<keyword evidence="2" id="KW-0040">ANK repeat</keyword>
<gene>
    <name evidence="3" type="ORF">KNV97_01940</name>
</gene>
<reference evidence="3" key="1">
    <citation type="submission" date="2021-06" db="EMBL/GenBank/DDBJ databases">
        <title>Vibrio nov. sp., novel gut bacterium isolated from Yellow Sea oyster.</title>
        <authorList>
            <person name="Muhammad N."/>
            <person name="Nguyen T.H."/>
            <person name="Lee Y.-J."/>
            <person name="Ko J."/>
            <person name="Kim S.-G."/>
        </authorList>
    </citation>
    <scope>NUCLEOTIDE SEQUENCE</scope>
    <source>
        <strain evidence="3">OG9-811</strain>
    </source>
</reference>
<organism evidence="3 4">
    <name type="scientific">Vibrio ostreae</name>
    <dbReference type="NCBI Taxonomy" id="2841925"/>
    <lineage>
        <taxon>Bacteria</taxon>
        <taxon>Pseudomonadati</taxon>
        <taxon>Pseudomonadota</taxon>
        <taxon>Gammaproteobacteria</taxon>
        <taxon>Vibrionales</taxon>
        <taxon>Vibrionaceae</taxon>
        <taxon>Vibrio</taxon>
    </lineage>
</organism>
<evidence type="ECO:0000313" key="3">
    <source>
        <dbReference type="EMBL" id="QXO16299.1"/>
    </source>
</evidence>
<protein>
    <submittedName>
        <fullName evidence="3">Ankyrin repeat domain-containing protein</fullName>
    </submittedName>
</protein>
<dbReference type="PANTHER" id="PTHR24201:SF14">
    <property type="entry name" value="CYCLIN-DEPENDENT KINASE 4 INHIBITOR C-LIKE"/>
    <property type="match status" value="1"/>
</dbReference>
<accession>A0A975U6T9</accession>
<dbReference type="PANTHER" id="PTHR24201">
    <property type="entry name" value="ANK_REP_REGION DOMAIN-CONTAINING PROTEIN"/>
    <property type="match status" value="1"/>
</dbReference>
<evidence type="ECO:0000256" key="2">
    <source>
        <dbReference type="ARBA" id="ARBA00023043"/>
    </source>
</evidence>
<sequence length="278" mass="30986">MSNKINPQDLFSGPMLEVAKVVDRDDIARVKHLASQLDDINALGEHGVTLLVYAVIADKPKSIKVLMELGSDPAIDVPEQGNAGYIAMWHPDAKSLEALLQAGMDPNLKEEGDALIFHSHNIDESNSLPVLVKYGADVNSLNEKGETPIFDMIRAQPKNALFLLEHGADGSAVSPSGVSVAYSYELRMKRIDEKSAVYQVMIEIKQKLIAQGVKFPALSPWGERFVRDIVFCKEPLGYRPRSECKIEGANRFVKEPAEEIKRQDEMILKERYGIEHQF</sequence>
<dbReference type="KEGG" id="vos:KNV97_01940"/>
<dbReference type="AlphaFoldDB" id="A0A975U6T9"/>
<dbReference type="InterPro" id="IPR050776">
    <property type="entry name" value="Ank_Repeat/CDKN_Inhibitor"/>
</dbReference>
<proteinExistence type="predicted"/>
<evidence type="ECO:0000256" key="1">
    <source>
        <dbReference type="ARBA" id="ARBA00022737"/>
    </source>
</evidence>
<dbReference type="RefSeq" id="WP_218561985.1">
    <property type="nucleotide sequence ID" value="NZ_CP076642.1"/>
</dbReference>
<dbReference type="Proteomes" id="UP000694232">
    <property type="component" value="Chromosome 2"/>
</dbReference>
<keyword evidence="4" id="KW-1185">Reference proteome</keyword>
<name>A0A975U6T9_9VIBR</name>
<dbReference type="EMBL" id="CP076642">
    <property type="protein sequence ID" value="QXO16299.1"/>
    <property type="molecule type" value="Genomic_DNA"/>
</dbReference>